<dbReference type="EMBL" id="JARK01001351">
    <property type="protein sequence ID" value="EYC23542.1"/>
    <property type="molecule type" value="Genomic_DNA"/>
</dbReference>
<protein>
    <submittedName>
        <fullName evidence="1">Uncharacterized protein</fullName>
    </submittedName>
</protein>
<sequence length="96" mass="10467">MNRMMSDCSIKPVSNISQSPIFLFFTSEIIGNEALYPEGMVRLSYAIGSFVKTTSTAASASPCIMSYAQINPYHGLHSLTLCVFSGVIESLLRPLL</sequence>
<comment type="caution">
    <text evidence="1">The sequence shown here is derived from an EMBL/GenBank/DDBJ whole genome shotgun (WGS) entry which is preliminary data.</text>
</comment>
<gene>
    <name evidence="1" type="primary">Acey_s0015.g2712</name>
    <name evidence="1" type="ORF">Y032_0015g2712</name>
</gene>
<reference evidence="2" key="1">
    <citation type="journal article" date="2015" name="Nat. Genet.">
        <title>The genome and transcriptome of the zoonotic hookworm Ancylostoma ceylanicum identify infection-specific gene families.</title>
        <authorList>
            <person name="Schwarz E.M."/>
            <person name="Hu Y."/>
            <person name="Antoshechkin I."/>
            <person name="Miller M.M."/>
            <person name="Sternberg P.W."/>
            <person name="Aroian R.V."/>
        </authorList>
    </citation>
    <scope>NUCLEOTIDE SEQUENCE</scope>
    <source>
        <strain evidence="2">HY135</strain>
    </source>
</reference>
<accession>A0A016V999</accession>
<keyword evidence="2" id="KW-1185">Reference proteome</keyword>
<evidence type="ECO:0000313" key="2">
    <source>
        <dbReference type="Proteomes" id="UP000024635"/>
    </source>
</evidence>
<name>A0A016V999_9BILA</name>
<proteinExistence type="predicted"/>
<organism evidence="1 2">
    <name type="scientific">Ancylostoma ceylanicum</name>
    <dbReference type="NCBI Taxonomy" id="53326"/>
    <lineage>
        <taxon>Eukaryota</taxon>
        <taxon>Metazoa</taxon>
        <taxon>Ecdysozoa</taxon>
        <taxon>Nematoda</taxon>
        <taxon>Chromadorea</taxon>
        <taxon>Rhabditida</taxon>
        <taxon>Rhabditina</taxon>
        <taxon>Rhabditomorpha</taxon>
        <taxon>Strongyloidea</taxon>
        <taxon>Ancylostomatidae</taxon>
        <taxon>Ancylostomatinae</taxon>
        <taxon>Ancylostoma</taxon>
    </lineage>
</organism>
<dbReference type="Proteomes" id="UP000024635">
    <property type="component" value="Unassembled WGS sequence"/>
</dbReference>
<evidence type="ECO:0000313" key="1">
    <source>
        <dbReference type="EMBL" id="EYC23542.1"/>
    </source>
</evidence>
<dbReference type="AlphaFoldDB" id="A0A016V999"/>